<feature type="region of interest" description="Disordered" evidence="2">
    <location>
        <begin position="1396"/>
        <end position="1423"/>
    </location>
</feature>
<feature type="region of interest" description="Disordered" evidence="2">
    <location>
        <begin position="2194"/>
        <end position="2226"/>
    </location>
</feature>
<dbReference type="GO" id="GO:0004523">
    <property type="term" value="F:RNA-DNA hybrid ribonuclease activity"/>
    <property type="evidence" value="ECO:0007669"/>
    <property type="project" value="InterPro"/>
</dbReference>
<feature type="region of interest" description="Disordered" evidence="2">
    <location>
        <begin position="280"/>
        <end position="306"/>
    </location>
</feature>
<feature type="region of interest" description="Disordered" evidence="2">
    <location>
        <begin position="1335"/>
        <end position="1382"/>
    </location>
</feature>
<feature type="compositionally biased region" description="Basic residues" evidence="2">
    <location>
        <begin position="2212"/>
        <end position="2226"/>
    </location>
</feature>
<feature type="region of interest" description="Disordered" evidence="2">
    <location>
        <begin position="1"/>
        <end position="22"/>
    </location>
</feature>
<dbReference type="PANTHER" id="PTHR33481">
    <property type="entry name" value="REVERSE TRANSCRIPTASE"/>
    <property type="match status" value="1"/>
</dbReference>
<dbReference type="SUPFAM" id="SSF53098">
    <property type="entry name" value="Ribonuclease H-like"/>
    <property type="match status" value="1"/>
</dbReference>
<dbReference type="Gene3D" id="3.40.250.10">
    <property type="entry name" value="Rhodanese-like domain"/>
    <property type="match status" value="1"/>
</dbReference>
<dbReference type="Gene3D" id="3.30.420.10">
    <property type="entry name" value="Ribonuclease H-like superfamily/Ribonuclease H"/>
    <property type="match status" value="1"/>
</dbReference>
<feature type="compositionally biased region" description="Pro residues" evidence="2">
    <location>
        <begin position="253"/>
        <end position="263"/>
    </location>
</feature>
<feature type="compositionally biased region" description="Basic and acidic residues" evidence="2">
    <location>
        <begin position="490"/>
        <end position="518"/>
    </location>
</feature>
<dbReference type="InterPro" id="IPR043502">
    <property type="entry name" value="DNA/RNA_pol_sf"/>
</dbReference>
<dbReference type="InterPro" id="IPR012337">
    <property type="entry name" value="RNaseH-like_sf"/>
</dbReference>
<dbReference type="CDD" id="cd01650">
    <property type="entry name" value="RT_nLTR_like"/>
    <property type="match status" value="1"/>
</dbReference>
<dbReference type="PANTHER" id="PTHR33481:SF1">
    <property type="entry name" value="ENDONUCLEASE_EXONUCLEASE_PHOSPHATASE DOMAIN-CONTAINING PROTEIN-RELATED"/>
    <property type="match status" value="1"/>
</dbReference>
<evidence type="ECO:0000259" key="4">
    <source>
        <dbReference type="PROSITE" id="PS50878"/>
    </source>
</evidence>
<feature type="compositionally biased region" description="Basic and acidic residues" evidence="2">
    <location>
        <begin position="1451"/>
        <end position="1462"/>
    </location>
</feature>
<feature type="region of interest" description="Disordered" evidence="2">
    <location>
        <begin position="847"/>
        <end position="899"/>
    </location>
</feature>
<dbReference type="InterPro" id="IPR001763">
    <property type="entry name" value="Rhodanese-like_dom"/>
</dbReference>
<protein>
    <submittedName>
        <fullName evidence="6">RHTO0S04e11474g1_1</fullName>
    </submittedName>
</protein>
<feature type="compositionally biased region" description="Polar residues" evidence="2">
    <location>
        <begin position="1481"/>
        <end position="1492"/>
    </location>
</feature>
<feature type="compositionally biased region" description="Basic and acidic residues" evidence="2">
    <location>
        <begin position="884"/>
        <end position="894"/>
    </location>
</feature>
<feature type="region of interest" description="Disordered" evidence="2">
    <location>
        <begin position="459"/>
        <end position="519"/>
    </location>
</feature>
<evidence type="ECO:0000313" key="6">
    <source>
        <dbReference type="EMBL" id="CDR39883.1"/>
    </source>
</evidence>
<dbReference type="InterPro" id="IPR005135">
    <property type="entry name" value="Endo/exonuclease/phosphatase"/>
</dbReference>
<sequence length="2406" mass="261935">MPHSLSLPFQSVLSPESSASPPYRTVLKPEELEKVFVDALGKEKWEKVKQSEKSVTATCGSGMTAAVLWLALQRAGVTDNTAIYDEVRLILQFTQVVQLTLLKSWTGYTSLILAFSPRMPPAGLTQAAFERVGAQIRTLQAALSELEGKGFGCPTLLKAAKVLRDEYELLASAAPTTPRPAASARTGTPTPAKPAPNSVAIASKPTRPDATTLPSPPVLTLETVDERIQVHIQPLRIELEALKASRDAAGATPPTPPTTPPQPLEDTYDAADRSFAEIAASPPLSTPWPRPSPSPAPPKKTATEPAPNASHLVHLYAQPSLTTARVRQTLGIPASMPVRRTNRGDVLVHLPDAAAASFLRSTAAAAGFAPATPLALFGLVVHGGPRTEEAEDEIVEAMERRMGEVGAVRSVRALPSRKSGALFGSYMVVLWNNEHVSNFLKDEGRLWLAPTVCARCEKARGKKEMTHEAEAGKPVERTAGSARMALGESKSMEKGPADGYESKKREKSEEKKEKDEPARALLAKSGGGSLATSSSLVGNGCNTPITITTTSSTPSNPFEPSLPPELSNFAIERSVGDDFGVVLDEIPDSAGAMRQQVSHPPVEYAPPLLHAPAKSNGVETRISEEPSSTTETMDAPGLPSLRALSNEPHRIIEKPSTGDADPSIADVPIEKPGTDIVRAGLEKKTIPAGAMRQQVSHPQVEYAAPALHAPAKSDGVETRVSEEPSPSAEPKDAPHLPSLHAPTNNPYRIDLTPSTGASASSTSNMLLVGDSPLSPTLAARRQSPSPFLEFDTTSGIWSHVPTPLVDRPTQYRTMPIIDFESTPSEADKSWADETEEAFPVAKVVASMNKKERKGEKSEEEEKGWKKVEKGKLRKTKPLPPATKRASDGKEEGKRMATRARRIVQPKTEAFLRTKPKNLIRLRKNPNLPTTDLIQEPPRPFKPFDNANWRLITPPPTSLPDGEPAPIRSLIFISNRLGPAVALQVAVESGDVTAVDVELLHGETIRVINMYNPCNERGKEVRYLPYNTSVSTVLPPLLASTPNSSLVGVAGDFNLSHPDWDELVGDPDEAAEEAVRTFVHHNLAHYLPPNTITNHPHNSQHRKKPLDLVLGSLRAEERVVSCGLAEDLESGSDHRPVRLILALETTTYSPPPRRAFRRTDPAILDRAFRDAAAHLPTSPLLTATDIDQRAAQLTNALQTAISAATPFARARAGRIVPWWDGELAEASKAARRAANRAFRMREADSREEEGREAWREKKRRRNEVKELMRRKKEAWEEKEMAAVTEATLWSTVKKSISEACTANATTPPLRKGDGTYATSALDKLTLLRPILLPTVPPNSLNAPTPAQSPATSPTTHPPPGCNPDIPTLRWPEPQPAKAGIGRRVSGVQVSPEFIVQPTTREADDRHESEPRRTCADPTATTKKTVRATTRKAAATMANTATKAKMAMSKATTSDKTEGGEEGGRGGSFPEGEERQQVRSHRSYCNPQGATHSSRYGVESRASEATITPAEADEDVHAEPPTPALPWPEMHECEVASAIMQARPFAACGPDDVPNHVLQLLLLLPLLLPHLTSLYRTSLALGHLPRSWRDASCIVLRKPKKPDYRDPKAYRMIAFERCVAKGLERVVAARLSHLAESHGILPQSHFGGRRRRSAEDAVVCVVDEIKGQWRNGNAVIGLALDVSKAFPSVQTERLTTNLKNRGLPDSACSWIRSFLSNRTCTLQLEGVVSETIEWTSGLPQGSPLSPILFLVYNSPLLESCESASTCGFGWIDDVNILAWGRTVGEAVSAMNGIVPRLEAWSDSHSSAFEPTKTEATIFLPSAHAIPTNTPQVVLRGHHIEFNPTLTMLGTKLDSRLSFRDHISSCAARATVSTTAVSLLTRSKAGLAPRLARQLVVASGEALEIEAGLLPIHLQLQNQLFRLALRALSASPQHPLHARATTARRRPGHAAYRSPFDLALTNPLLPPDLVVETIYPDPIPPWSPNPAPPVELARRKEIGTHEHEIVVRDLPLGSLLVYTDGSMGDSGTVGAGVAAKLWEGGRVVMREGEAVEVELWQRERRSMGQRQTVYTGELEGLRMALSYLLVTQTADSPLTALISLDNTSALAHSTDPTPSSGQHFRLAIRQAFEELQRTRKDIAVSLSWSPGHVGIEGNEVADVEAKEAVREEEESARAREERTKLKTHLKGRLAFVPAMANLSSESEGDSSDWEEEKRGARHLAKSSHPGRRPRFAPCLTGDDAGFPATTSALWTAHKRAVTERWNAEWATSSLPRPLANVVKTASSAHKYYAGLPRRHATLLCRLRTDASALNKHRARFDPSRSNLCECGEVESREHFLILCPLYEQARTSFYKHIRLRQTPTIGLLLGNIDYRIPLLGFIAATGRFERLTEPAKDEEQEGDKKRRKAENGA</sequence>
<feature type="compositionally biased region" description="Polar residues" evidence="2">
    <location>
        <begin position="7"/>
        <end position="20"/>
    </location>
</feature>
<dbReference type="PROSITE" id="PS50206">
    <property type="entry name" value="RHODANESE_3"/>
    <property type="match status" value="1"/>
</dbReference>
<dbReference type="InterPro" id="IPR036397">
    <property type="entry name" value="RNaseH_sf"/>
</dbReference>
<feature type="compositionally biased region" description="Pro residues" evidence="2">
    <location>
        <begin position="284"/>
        <end position="298"/>
    </location>
</feature>
<dbReference type="Pfam" id="PF00078">
    <property type="entry name" value="RVT_1"/>
    <property type="match status" value="1"/>
</dbReference>
<feature type="coiled-coil region" evidence="1">
    <location>
        <begin position="2154"/>
        <end position="2181"/>
    </location>
</feature>
<accession>A0A061ARU5</accession>
<dbReference type="CDD" id="cd09276">
    <property type="entry name" value="Rnase_HI_RT_non_LTR"/>
    <property type="match status" value="1"/>
</dbReference>
<feature type="region of interest" description="Disordered" evidence="2">
    <location>
        <begin position="709"/>
        <end position="768"/>
    </location>
</feature>
<dbReference type="Gene3D" id="3.60.10.10">
    <property type="entry name" value="Endonuclease/exonuclease/phosphatase"/>
    <property type="match status" value="1"/>
</dbReference>
<dbReference type="GO" id="GO:0003676">
    <property type="term" value="F:nucleic acid binding"/>
    <property type="evidence" value="ECO:0007669"/>
    <property type="project" value="InterPro"/>
</dbReference>
<feature type="region of interest" description="Disordered" evidence="2">
    <location>
        <begin position="247"/>
        <end position="267"/>
    </location>
</feature>
<feature type="compositionally biased region" description="Basic and acidic residues" evidence="2">
    <location>
        <begin position="1399"/>
        <end position="1413"/>
    </location>
</feature>
<feature type="domain" description="Reverse transcriptase" evidence="4">
    <location>
        <begin position="1575"/>
        <end position="1850"/>
    </location>
</feature>
<feature type="compositionally biased region" description="Low complexity" evidence="2">
    <location>
        <begin position="1341"/>
        <end position="1353"/>
    </location>
</feature>
<reference evidence="6" key="1">
    <citation type="journal article" date="2014" name="Genome Announc.">
        <title>Draft genome sequence of Rhodosporidium toruloides CECT1137, an oleaginous yeast of biotechnological interest.</title>
        <authorList>
            <person name="Morin N."/>
            <person name="Calcas X."/>
            <person name="Devillers H."/>
            <person name="Durrens P."/>
            <person name="Sherman D.J."/>
            <person name="Nicaud J.-M."/>
            <person name="Neuveglise C."/>
        </authorList>
    </citation>
    <scope>NUCLEOTIDE SEQUENCE</scope>
    <source>
        <strain evidence="6">CECT1137</strain>
    </source>
</reference>
<feature type="domain" description="RNase H type-1" evidence="5">
    <location>
        <begin position="2008"/>
        <end position="2163"/>
    </location>
</feature>
<dbReference type="InterPro" id="IPR002156">
    <property type="entry name" value="RNaseH_domain"/>
</dbReference>
<feature type="region of interest" description="Disordered" evidence="2">
    <location>
        <begin position="592"/>
        <end position="671"/>
    </location>
</feature>
<dbReference type="Pfam" id="PF14529">
    <property type="entry name" value="Exo_endo_phos_2"/>
    <property type="match status" value="1"/>
</dbReference>
<dbReference type="PROSITE" id="PS50878">
    <property type="entry name" value="RT_POL"/>
    <property type="match status" value="1"/>
</dbReference>
<dbReference type="SUPFAM" id="SSF56219">
    <property type="entry name" value="DNase I-like"/>
    <property type="match status" value="1"/>
</dbReference>
<feature type="region of interest" description="Disordered" evidence="2">
    <location>
        <begin position="2385"/>
        <end position="2406"/>
    </location>
</feature>
<evidence type="ECO:0000259" key="3">
    <source>
        <dbReference type="PROSITE" id="PS50206"/>
    </source>
</evidence>
<feature type="compositionally biased region" description="Low complexity" evidence="2">
    <location>
        <begin position="174"/>
        <end position="190"/>
    </location>
</feature>
<organism evidence="6">
    <name type="scientific">Rhodotorula toruloides</name>
    <name type="common">Yeast</name>
    <name type="synonym">Rhodosporidium toruloides</name>
    <dbReference type="NCBI Taxonomy" id="5286"/>
    <lineage>
        <taxon>Eukaryota</taxon>
        <taxon>Fungi</taxon>
        <taxon>Dikarya</taxon>
        <taxon>Basidiomycota</taxon>
        <taxon>Pucciniomycotina</taxon>
        <taxon>Microbotryomycetes</taxon>
        <taxon>Sporidiobolales</taxon>
        <taxon>Sporidiobolaceae</taxon>
        <taxon>Rhodotorula</taxon>
    </lineage>
</organism>
<gene>
    <name evidence="6" type="ORF">RHTO0S_04e11474g</name>
</gene>
<name>A0A061ARU5_RHOTO</name>
<evidence type="ECO:0000256" key="2">
    <source>
        <dbReference type="SAM" id="MobiDB-lite"/>
    </source>
</evidence>
<feature type="compositionally biased region" description="Low complexity" evidence="2">
    <location>
        <begin position="754"/>
        <end position="763"/>
    </location>
</feature>
<feature type="region of interest" description="Disordered" evidence="2">
    <location>
        <begin position="174"/>
        <end position="218"/>
    </location>
</feature>
<dbReference type="EMBL" id="LK052939">
    <property type="protein sequence ID" value="CDR39883.1"/>
    <property type="molecule type" value="Genomic_DNA"/>
</dbReference>
<evidence type="ECO:0000259" key="5">
    <source>
        <dbReference type="PROSITE" id="PS50879"/>
    </source>
</evidence>
<proteinExistence type="predicted"/>
<dbReference type="PROSITE" id="PS50879">
    <property type="entry name" value="RNASE_H_1"/>
    <property type="match status" value="1"/>
</dbReference>
<dbReference type="InterPro" id="IPR036873">
    <property type="entry name" value="Rhodanese-like_dom_sf"/>
</dbReference>
<dbReference type="InterPro" id="IPR036691">
    <property type="entry name" value="Endo/exonu/phosph_ase_sf"/>
</dbReference>
<feature type="compositionally biased region" description="Basic and acidic residues" evidence="2">
    <location>
        <begin position="459"/>
        <end position="476"/>
    </location>
</feature>
<dbReference type="SUPFAM" id="SSF56672">
    <property type="entry name" value="DNA/RNA polymerases"/>
    <property type="match status" value="1"/>
</dbReference>
<dbReference type="SUPFAM" id="SSF52821">
    <property type="entry name" value="Rhodanese/Cell cycle control phosphatase"/>
    <property type="match status" value="1"/>
</dbReference>
<feature type="region of interest" description="Disordered" evidence="2">
    <location>
        <begin position="1435"/>
        <end position="1526"/>
    </location>
</feature>
<keyword evidence="1" id="KW-0175">Coiled coil</keyword>
<dbReference type="Pfam" id="PF00075">
    <property type="entry name" value="RNase_H"/>
    <property type="match status" value="1"/>
</dbReference>
<dbReference type="OrthoDB" id="3044497at2759"/>
<feature type="domain" description="Rhodanese" evidence="3">
    <location>
        <begin position="2"/>
        <end position="87"/>
    </location>
</feature>
<evidence type="ECO:0000256" key="1">
    <source>
        <dbReference type="SAM" id="Coils"/>
    </source>
</evidence>
<dbReference type="InterPro" id="IPR000477">
    <property type="entry name" value="RT_dom"/>
</dbReference>
<feature type="compositionally biased region" description="Low complexity" evidence="2">
    <location>
        <begin position="1435"/>
        <end position="1450"/>
    </location>
</feature>